<keyword evidence="3" id="KW-1185">Reference proteome</keyword>
<proteinExistence type="predicted"/>
<name>A0A8H9L6Q5_9DEIO</name>
<accession>A0A8H9L6Q5</accession>
<dbReference type="RefSeq" id="WP_110833038.1">
    <property type="nucleotide sequence ID" value="NZ_BMQG01000003.1"/>
</dbReference>
<dbReference type="Proteomes" id="UP000600547">
    <property type="component" value="Unassembled WGS sequence"/>
</dbReference>
<evidence type="ECO:0000259" key="1">
    <source>
        <dbReference type="Pfam" id="PF04738"/>
    </source>
</evidence>
<organism evidence="2 3">
    <name type="scientific">Deinococcus arenae</name>
    <dbReference type="NCBI Taxonomy" id="1452751"/>
    <lineage>
        <taxon>Bacteria</taxon>
        <taxon>Thermotogati</taxon>
        <taxon>Deinococcota</taxon>
        <taxon>Deinococci</taxon>
        <taxon>Deinococcales</taxon>
        <taxon>Deinococcaceae</taxon>
        <taxon>Deinococcus</taxon>
    </lineage>
</organism>
<dbReference type="Pfam" id="PF04738">
    <property type="entry name" value="Lant_dehydr_N"/>
    <property type="match status" value="1"/>
</dbReference>
<protein>
    <recommendedName>
        <fullName evidence="1">Lantibiotic dehydratase N-terminal domain-containing protein</fullName>
    </recommendedName>
</protein>
<comment type="caution">
    <text evidence="2">The sequence shown here is derived from an EMBL/GenBank/DDBJ whole genome shotgun (WGS) entry which is preliminary data.</text>
</comment>
<dbReference type="EMBL" id="BMQG01000003">
    <property type="protein sequence ID" value="GGM36704.1"/>
    <property type="molecule type" value="Genomic_DNA"/>
</dbReference>
<dbReference type="AlphaFoldDB" id="A0A8H9L6Q5"/>
<evidence type="ECO:0000313" key="2">
    <source>
        <dbReference type="EMBL" id="GGM36704.1"/>
    </source>
</evidence>
<feature type="domain" description="Lantibiotic dehydratase N-terminal" evidence="1">
    <location>
        <begin position="46"/>
        <end position="614"/>
    </location>
</feature>
<evidence type="ECO:0000313" key="3">
    <source>
        <dbReference type="Proteomes" id="UP000600547"/>
    </source>
</evidence>
<dbReference type="InterPro" id="IPR006827">
    <property type="entry name" value="Lant_deHydtase_N"/>
</dbReference>
<sequence>MSESLQIDPACLYRVPLAPASLFSALRAARSLDDTLGVLRGWPLSTEALLLASPTLERECQRPVRRAKTARHLQRSLHGYLIRASTRSVPFGLFAASGSARCRDGRPGAAPKLRVQLTALSGAVAEARPALEDALPPDLRVMLNPTAHVQDGQLTWQPVAGAEQQVPCSAALAAVLEDGHRPVALAQLRDRLSDGTLRALLRADVLLSELQPLLTPTPASAARLAALAGPAPAPGPDYDTLPGPQRVQALRAALGSRGHDGEVQRTLALDAVLDGEVTLPPQVLVELREGVLALQRSPVGAPVPEDWPAFIRAFRRQYGSARVPLRAALALAQTLASPPPAPPPDECWAALLAAAGPTLDLTDACLAALPRTSGRWTVPFDLLSWVLARNAGDLWRGAYTLALLGGSTPDAGQSTARLRAAHPHLPAPQVTGPPGTLVTALCLQHPQAGANDTARCRPGTPLELHVPGHPAVPDERRVDLRDVQVDCGDDQVNLWCARREQRLHLTLPTLTRADHLGPAARWLTAVALQGRTPPHWRWGPLGEREYLPRVTRGRCVLSAASWRFPDHWRAGPDVTDRQVLDWLERLGAPDLLRVGRGDRQLTLDWRHATHRDLLRAEWRRGCARVSEAVATPDLAWFTGHDGQRHLFEGIFTVRP</sequence>
<gene>
    <name evidence="2" type="ORF">GCM10008956_11500</name>
</gene>
<reference evidence="3" key="1">
    <citation type="journal article" date="2019" name="Int. J. Syst. Evol. Microbiol.">
        <title>The Global Catalogue of Microorganisms (GCM) 10K type strain sequencing project: providing services to taxonomists for standard genome sequencing and annotation.</title>
        <authorList>
            <consortium name="The Broad Institute Genomics Platform"/>
            <consortium name="The Broad Institute Genome Sequencing Center for Infectious Disease"/>
            <person name="Wu L."/>
            <person name="Ma J."/>
        </authorList>
    </citation>
    <scope>NUCLEOTIDE SEQUENCE [LARGE SCALE GENOMIC DNA]</scope>
    <source>
        <strain evidence="3">JCM 31047</strain>
    </source>
</reference>